<evidence type="ECO:0000313" key="3">
    <source>
        <dbReference type="Proteomes" id="UP000784294"/>
    </source>
</evidence>
<organism evidence="2 3">
    <name type="scientific">Protopolystoma xenopodis</name>
    <dbReference type="NCBI Taxonomy" id="117903"/>
    <lineage>
        <taxon>Eukaryota</taxon>
        <taxon>Metazoa</taxon>
        <taxon>Spiralia</taxon>
        <taxon>Lophotrochozoa</taxon>
        <taxon>Platyhelminthes</taxon>
        <taxon>Monogenea</taxon>
        <taxon>Polyopisthocotylea</taxon>
        <taxon>Polystomatidea</taxon>
        <taxon>Polystomatidae</taxon>
        <taxon>Protopolystoma</taxon>
    </lineage>
</organism>
<evidence type="ECO:0000313" key="2">
    <source>
        <dbReference type="EMBL" id="VEL12341.1"/>
    </source>
</evidence>
<gene>
    <name evidence="2" type="ORF">PXEA_LOCUS5781</name>
</gene>
<keyword evidence="3" id="KW-1185">Reference proteome</keyword>
<name>A0A448WI10_9PLAT</name>
<sequence>MLPKSQHDLLVYALTDAMRNSNYNDHETIIQLSKPETLHGKMNRLVHDLSRCMSLELLGIKDQKAKKKSNKREGGGSTHLLDIDNENIGKIP</sequence>
<dbReference type="Proteomes" id="UP000784294">
    <property type="component" value="Unassembled WGS sequence"/>
</dbReference>
<reference evidence="2" key="1">
    <citation type="submission" date="2018-11" db="EMBL/GenBank/DDBJ databases">
        <authorList>
            <consortium name="Pathogen Informatics"/>
        </authorList>
    </citation>
    <scope>NUCLEOTIDE SEQUENCE</scope>
</reference>
<protein>
    <submittedName>
        <fullName evidence="2">Uncharacterized protein</fullName>
    </submittedName>
</protein>
<proteinExistence type="predicted"/>
<dbReference type="EMBL" id="CAAALY010014501">
    <property type="protein sequence ID" value="VEL12341.1"/>
    <property type="molecule type" value="Genomic_DNA"/>
</dbReference>
<evidence type="ECO:0000256" key="1">
    <source>
        <dbReference type="SAM" id="MobiDB-lite"/>
    </source>
</evidence>
<dbReference type="AlphaFoldDB" id="A0A448WI10"/>
<feature type="region of interest" description="Disordered" evidence="1">
    <location>
        <begin position="63"/>
        <end position="92"/>
    </location>
</feature>
<accession>A0A448WI10</accession>
<comment type="caution">
    <text evidence="2">The sequence shown here is derived from an EMBL/GenBank/DDBJ whole genome shotgun (WGS) entry which is preliminary data.</text>
</comment>